<dbReference type="AlphaFoldDB" id="A0A9X2R732"/>
<keyword evidence="2" id="KW-0378">Hydrolase</keyword>
<evidence type="ECO:0000256" key="2">
    <source>
        <dbReference type="ARBA" id="ARBA00022801"/>
    </source>
</evidence>
<comment type="similarity">
    <text evidence="1">Belongs to the AB hydrolase superfamily. AB hydrolase 2 family.</text>
</comment>
<evidence type="ECO:0000313" key="5">
    <source>
        <dbReference type="Proteomes" id="UP001155034"/>
    </source>
</evidence>
<gene>
    <name evidence="4" type="ORF">GGP82_000759</name>
</gene>
<reference evidence="4" key="1">
    <citation type="submission" date="2022-08" db="EMBL/GenBank/DDBJ databases">
        <title>Genomic Encyclopedia of Type Strains, Phase V (KMG-V): Genome sequencing to study the core and pangenomes of soil and plant-associated prokaryotes.</title>
        <authorList>
            <person name="Whitman W."/>
        </authorList>
    </citation>
    <scope>NUCLEOTIDE SEQUENCE</scope>
    <source>
        <strain evidence="4">SP2016B</strain>
    </source>
</reference>
<evidence type="ECO:0000256" key="1">
    <source>
        <dbReference type="ARBA" id="ARBA00006499"/>
    </source>
</evidence>
<protein>
    <submittedName>
        <fullName evidence="4">Phospholipase/carboxylesterase</fullName>
    </submittedName>
</protein>
<name>A0A9X2R732_9BACT</name>
<accession>A0A9X2R732</accession>
<dbReference type="Pfam" id="PF02230">
    <property type="entry name" value="Abhydrolase_2"/>
    <property type="match status" value="1"/>
</dbReference>
<dbReference type="RefSeq" id="WP_183990790.1">
    <property type="nucleotide sequence ID" value="NZ_JACIFG010000006.1"/>
</dbReference>
<dbReference type="SUPFAM" id="SSF53474">
    <property type="entry name" value="alpha/beta-Hydrolases"/>
    <property type="match status" value="1"/>
</dbReference>
<dbReference type="EMBL" id="JANTYZ010000001">
    <property type="protein sequence ID" value="MCS3864228.1"/>
    <property type="molecule type" value="Genomic_DNA"/>
</dbReference>
<proteinExistence type="inferred from homology"/>
<dbReference type="PANTHER" id="PTHR10655:SF17">
    <property type="entry name" value="LYSOPHOSPHOLIPASE-LIKE PROTEIN 1"/>
    <property type="match status" value="1"/>
</dbReference>
<organism evidence="4 5">
    <name type="scientific">Salinibacter ruber</name>
    <dbReference type="NCBI Taxonomy" id="146919"/>
    <lineage>
        <taxon>Bacteria</taxon>
        <taxon>Pseudomonadati</taxon>
        <taxon>Rhodothermota</taxon>
        <taxon>Rhodothermia</taxon>
        <taxon>Rhodothermales</taxon>
        <taxon>Salinibacteraceae</taxon>
        <taxon>Salinibacter</taxon>
    </lineage>
</organism>
<evidence type="ECO:0000313" key="4">
    <source>
        <dbReference type="EMBL" id="MCS3864228.1"/>
    </source>
</evidence>
<sequence>MSTDAIHQDQPVHTGGAPLGDAQAGLVLLHGRGASAQGMLQLADDLDVPDIAHLAPQARMRSWYPQSFMAPRDQNEPELASALATIGDVLGRLADAGIGPARTVLLGFSQGACLATTYAAQTPQRYGGVVGLSGGLIGPDGASFDYEGSLDATPVFLGCSDQDPYIPRARVAETADVLRALNADITSRIYEGLGHTINDDERQYARSLLRRCVDSDTA</sequence>
<dbReference type="Proteomes" id="UP001155034">
    <property type="component" value="Unassembled WGS sequence"/>
</dbReference>
<dbReference type="Gene3D" id="3.40.50.1820">
    <property type="entry name" value="alpha/beta hydrolase"/>
    <property type="match status" value="1"/>
</dbReference>
<dbReference type="GO" id="GO:0016787">
    <property type="term" value="F:hydrolase activity"/>
    <property type="evidence" value="ECO:0007669"/>
    <property type="project" value="UniProtKB-KW"/>
</dbReference>
<dbReference type="InterPro" id="IPR050565">
    <property type="entry name" value="LYPA1-2/EST-like"/>
</dbReference>
<dbReference type="PANTHER" id="PTHR10655">
    <property type="entry name" value="LYSOPHOSPHOLIPASE-RELATED"/>
    <property type="match status" value="1"/>
</dbReference>
<evidence type="ECO:0000259" key="3">
    <source>
        <dbReference type="Pfam" id="PF02230"/>
    </source>
</evidence>
<comment type="caution">
    <text evidence="4">The sequence shown here is derived from an EMBL/GenBank/DDBJ whole genome shotgun (WGS) entry which is preliminary data.</text>
</comment>
<feature type="domain" description="Phospholipase/carboxylesterase/thioesterase" evidence="3">
    <location>
        <begin position="21"/>
        <end position="210"/>
    </location>
</feature>
<dbReference type="InterPro" id="IPR003140">
    <property type="entry name" value="PLipase/COase/thioEstase"/>
</dbReference>
<dbReference type="InterPro" id="IPR029058">
    <property type="entry name" value="AB_hydrolase_fold"/>
</dbReference>